<accession>A0A6A6D5P8</accession>
<dbReference type="Proteomes" id="UP000800200">
    <property type="component" value="Unassembled WGS sequence"/>
</dbReference>
<gene>
    <name evidence="1" type="ORF">K469DRAFT_725096</name>
</gene>
<proteinExistence type="predicted"/>
<dbReference type="EMBL" id="ML994778">
    <property type="protein sequence ID" value="KAF2174754.1"/>
    <property type="molecule type" value="Genomic_DNA"/>
</dbReference>
<sequence>MIPVDITYDNYTFNASRWEDDYDLTDFLSIATTRAGAGYPAPLDGPKTASGTYQIAASFCTPKKRTAKAKNVIIATHGIGPARAHWNSPYRPDEYSFSLRIFTEIAVLKRLARFVKDGKYTGDIGKPVKTAVMGFSFGSYTTHGAVATMPDIADAVILTVIGFNTTGLNSNGLVRSFEPRVANQQNPALYGNLDNGYLTWVDKFGLIWNGSYFKKPNYELAAADFVELSKSPFAVAEFLSFLSGPMDASNYTGLVLAITGETDYIVCNGYCKGIFDQPGRTYYKNAKFTPYLHPGASHHINFHKNATGAYKVIIDFLGANGL</sequence>
<dbReference type="SUPFAM" id="SSF53474">
    <property type="entry name" value="alpha/beta-Hydrolases"/>
    <property type="match status" value="1"/>
</dbReference>
<evidence type="ECO:0000313" key="2">
    <source>
        <dbReference type="Proteomes" id="UP000800200"/>
    </source>
</evidence>
<name>A0A6A6D5P8_9PEZI</name>
<dbReference type="InterPro" id="IPR029058">
    <property type="entry name" value="AB_hydrolase_fold"/>
</dbReference>
<reference evidence="1" key="1">
    <citation type="journal article" date="2020" name="Stud. Mycol.">
        <title>101 Dothideomycetes genomes: a test case for predicting lifestyles and emergence of pathogens.</title>
        <authorList>
            <person name="Haridas S."/>
            <person name="Albert R."/>
            <person name="Binder M."/>
            <person name="Bloem J."/>
            <person name="Labutti K."/>
            <person name="Salamov A."/>
            <person name="Andreopoulos B."/>
            <person name="Baker S."/>
            <person name="Barry K."/>
            <person name="Bills G."/>
            <person name="Bluhm B."/>
            <person name="Cannon C."/>
            <person name="Castanera R."/>
            <person name="Culley D."/>
            <person name="Daum C."/>
            <person name="Ezra D."/>
            <person name="Gonzalez J."/>
            <person name="Henrissat B."/>
            <person name="Kuo A."/>
            <person name="Liang C."/>
            <person name="Lipzen A."/>
            <person name="Lutzoni F."/>
            <person name="Magnuson J."/>
            <person name="Mondo S."/>
            <person name="Nolan M."/>
            <person name="Ohm R."/>
            <person name="Pangilinan J."/>
            <person name="Park H.-J."/>
            <person name="Ramirez L."/>
            <person name="Alfaro M."/>
            <person name="Sun H."/>
            <person name="Tritt A."/>
            <person name="Yoshinaga Y."/>
            <person name="Zwiers L.-H."/>
            <person name="Turgeon B."/>
            <person name="Goodwin S."/>
            <person name="Spatafora J."/>
            <person name="Crous P."/>
            <person name="Grigoriev I."/>
        </authorList>
    </citation>
    <scope>NUCLEOTIDE SEQUENCE</scope>
    <source>
        <strain evidence="1">CBS 207.26</strain>
    </source>
</reference>
<protein>
    <recommendedName>
        <fullName evidence="3">AB hydrolase-1 domain-containing protein</fullName>
    </recommendedName>
</protein>
<evidence type="ECO:0000313" key="1">
    <source>
        <dbReference type="EMBL" id="KAF2174754.1"/>
    </source>
</evidence>
<keyword evidence="2" id="KW-1185">Reference proteome</keyword>
<dbReference type="Gene3D" id="3.40.50.1820">
    <property type="entry name" value="alpha/beta hydrolase"/>
    <property type="match status" value="1"/>
</dbReference>
<evidence type="ECO:0008006" key="3">
    <source>
        <dbReference type="Google" id="ProtNLM"/>
    </source>
</evidence>
<organism evidence="1 2">
    <name type="scientific">Zopfia rhizophila CBS 207.26</name>
    <dbReference type="NCBI Taxonomy" id="1314779"/>
    <lineage>
        <taxon>Eukaryota</taxon>
        <taxon>Fungi</taxon>
        <taxon>Dikarya</taxon>
        <taxon>Ascomycota</taxon>
        <taxon>Pezizomycotina</taxon>
        <taxon>Dothideomycetes</taxon>
        <taxon>Dothideomycetes incertae sedis</taxon>
        <taxon>Zopfiaceae</taxon>
        <taxon>Zopfia</taxon>
    </lineage>
</organism>
<dbReference type="OrthoDB" id="190201at2759"/>
<dbReference type="AlphaFoldDB" id="A0A6A6D5P8"/>